<protein>
    <submittedName>
        <fullName evidence="2">Uncharacterized protein</fullName>
    </submittedName>
</protein>
<evidence type="ECO:0000313" key="2">
    <source>
        <dbReference type="EMBL" id="VEU62915.1"/>
    </source>
</evidence>
<name>A0A449AD18_9BACT</name>
<evidence type="ECO:0000256" key="1">
    <source>
        <dbReference type="SAM" id="MobiDB-lite"/>
    </source>
</evidence>
<keyword evidence="3" id="KW-1185">Reference proteome</keyword>
<gene>
    <name evidence="2" type="ORF">NCTC10118_00200</name>
</gene>
<proteinExistence type="predicted"/>
<accession>A0A449AD18</accession>
<dbReference type="NCBIfam" id="NF045847">
    <property type="entry name" value="MGA1079_SerProt"/>
    <property type="match status" value="1"/>
</dbReference>
<dbReference type="RefSeq" id="WP_129621126.1">
    <property type="nucleotide sequence ID" value="NZ_LR214972.1"/>
</dbReference>
<sequence>MVNKAEYVNSASNISSINNLLNNLAEAQDNLNGNVSREETRRFKESVESKLSATLSENLTRYNLASGVYSVNITENNKKLFLANPKVEGATLTLKGIKTVENNINQLIFVYTAKSNTESTLVTDVEKTYTFTNDFNTKLNLLTYSNLDEIFTVNYENLKNYYQSDLKANEAKIKESFSSKNNILHNYFKFRFKTGSFSYENSKLAAELEFLVNERVVKTIKLTTQNNVTFKEEWLKGVSITPSEWFKQQAFYKEPGWWKLVTESQDLAQKYQFFISQKSSNILTWFGLNVFNVEKDKIEALKNKELKEKVNLVNPTAASGNNNQNVLTPEEIKQVHQKIKETFISQIFTITLPTNVTYELINYSDSDIFYVSDSNKDVAIFKFKVKQGDKEQIIEVELADEKNDKSTNQDYKDFNYLLNLIKTDTKDDVSKIFELTTVKDPKKTHNQVNSKDAVNGLNEYYELPKAGKFQLYAYELTDSKNYVDSNVGGTAKVKFWIKENGQPVDVTRNRFLVNYQSLGQYSKTIKYFKPLTYLDIKPNNTNSWFSASDFMSDNIDQNHKNIIDQINSTNFELRKANATKETQYAIIDPKDIIAQNAANKLNYMLKLKTNLVSEDNSKNNEFKNPEKKQAADDKKIENANKQASYWASSATIANTTDQTNSIDLSQIQKNYFVYYYDVVSNDPNELSFKLGFISKSDTTKRYTNSSKVITLKNLRNDYKENLYPEIMVNALTYDDLLIQNLSSLTAQEFINKDKDTLKSYVSVKNDQTYKNFTISKDKFEITETKQGDNNSVYVKFKVTNPTTNLSYIANTWYKITGFRAGNTAQEQLTFKDTQLQTVFDSNTSVTRTREIEAYYEDLLWTLDSQTNSASWTLAEKYISKTLLANNATQRKLKVSLFANQLIQDDKRLLRISDEKERQAPFEFDFEQLASGQTISHRVQTRLYSNLNGGNYPQFYYNFSAKYEAGKGIIFKVTLEDNQYKIIVGNPYKEAITFSETTDERKFGKFDKDKAFLINTAGAAVTIQYTNSVQKESFTTTETNQFNYQKLDYTQENQPILFFTPEEIIKSNEYNPNQNVSWKLHDGYKLDQEYMHSSWEGIELVDNVRARSFAYNRGSATMIGKVSKDPSDGKFYVITNNHVEHVSNFSEVEGNNLPKTKESSYLTKYSNNFVNDVDDGFSYWGGLNVANKVPVEVIWSGVDQINEKGAKATGMQVDLTVFAVDIKPLVATAKKEGKFDLVVWLENWYKLPNMNMNYLGSEDGVQFGPNLKQFAINGFPYGKQAGYFVNRAQSSSSVISLFRQNGYVQSYFNSGNSGTGILGPNNSYISTINSGVPLTELVAWNYETSAYNYLGVNKSGEDALSIKNTNSVAAQILRWHLKKPAQVDLPWFLQEIKTK</sequence>
<dbReference type="EMBL" id="LR214972">
    <property type="protein sequence ID" value="VEU62915.1"/>
    <property type="molecule type" value="Genomic_DNA"/>
</dbReference>
<reference evidence="2 3" key="1">
    <citation type="submission" date="2019-01" db="EMBL/GenBank/DDBJ databases">
        <authorList>
            <consortium name="Pathogen Informatics"/>
        </authorList>
    </citation>
    <scope>NUCLEOTIDE SEQUENCE [LARGE SCALE GENOMIC DNA]</scope>
    <source>
        <strain evidence="2 3">NCTC10118</strain>
    </source>
</reference>
<feature type="region of interest" description="Disordered" evidence="1">
    <location>
        <begin position="615"/>
        <end position="634"/>
    </location>
</feature>
<dbReference type="Proteomes" id="UP000289952">
    <property type="component" value="Chromosome"/>
</dbReference>
<dbReference type="OrthoDB" id="400420at2"/>
<organism evidence="2 3">
    <name type="scientific">Mycoplasmopsis bovirhinis</name>
    <dbReference type="NCBI Taxonomy" id="29553"/>
    <lineage>
        <taxon>Bacteria</taxon>
        <taxon>Bacillati</taxon>
        <taxon>Mycoplasmatota</taxon>
        <taxon>Mycoplasmoidales</taxon>
        <taxon>Metamycoplasmataceae</taxon>
        <taxon>Mycoplasmopsis</taxon>
    </lineage>
</organism>
<evidence type="ECO:0000313" key="3">
    <source>
        <dbReference type="Proteomes" id="UP000289952"/>
    </source>
</evidence>